<feature type="domain" description="Ketoreductase" evidence="5">
    <location>
        <begin position="7"/>
        <end position="228"/>
    </location>
</feature>
<evidence type="ECO:0000256" key="2">
    <source>
        <dbReference type="ARBA" id="ARBA00023002"/>
    </source>
</evidence>
<dbReference type="OrthoDB" id="3206777at2"/>
<dbReference type="Pfam" id="PF00106">
    <property type="entry name" value="adh_short"/>
    <property type="match status" value="1"/>
</dbReference>
<dbReference type="SMART" id="SM00822">
    <property type="entry name" value="PKS_KR"/>
    <property type="match status" value="1"/>
</dbReference>
<dbReference type="AlphaFoldDB" id="A0A6N7YZG8"/>
<evidence type="ECO:0000256" key="4">
    <source>
        <dbReference type="RuleBase" id="RU000363"/>
    </source>
</evidence>
<dbReference type="PRINTS" id="PR00081">
    <property type="entry name" value="GDHRDH"/>
</dbReference>
<dbReference type="PROSITE" id="PS00061">
    <property type="entry name" value="ADH_SHORT"/>
    <property type="match status" value="1"/>
</dbReference>
<gene>
    <name evidence="6" type="ORF">GKO32_00520</name>
</gene>
<dbReference type="FunFam" id="3.40.50.720:FF:000084">
    <property type="entry name" value="Short-chain dehydrogenase reductase"/>
    <property type="match status" value="1"/>
</dbReference>
<dbReference type="InterPro" id="IPR020904">
    <property type="entry name" value="Sc_DH/Rdtase_CS"/>
</dbReference>
<keyword evidence="7" id="KW-1185">Reference proteome</keyword>
<keyword evidence="3" id="KW-0520">NAD</keyword>
<comment type="caution">
    <text evidence="6">The sequence shown here is derived from an EMBL/GenBank/DDBJ whole genome shotgun (WGS) entry which is preliminary data.</text>
</comment>
<dbReference type="InterPro" id="IPR036291">
    <property type="entry name" value="NAD(P)-bd_dom_sf"/>
</dbReference>
<dbReference type="PRINTS" id="PR00080">
    <property type="entry name" value="SDRFAMILY"/>
</dbReference>
<accession>A0A6N7YZG8</accession>
<evidence type="ECO:0000313" key="7">
    <source>
        <dbReference type="Proteomes" id="UP000440096"/>
    </source>
</evidence>
<dbReference type="RefSeq" id="WP_154754734.1">
    <property type="nucleotide sequence ID" value="NZ_WMBA01000001.1"/>
</dbReference>
<reference evidence="6 7" key="1">
    <citation type="submission" date="2019-11" db="EMBL/GenBank/DDBJ databases">
        <title>Draft genome of Amycolatopsis RM579.</title>
        <authorList>
            <person name="Duangmal K."/>
            <person name="Mingma R."/>
        </authorList>
    </citation>
    <scope>NUCLEOTIDE SEQUENCE [LARGE SCALE GENOMIC DNA]</scope>
    <source>
        <strain evidence="6 7">RM579</strain>
    </source>
</reference>
<dbReference type="GO" id="GO:0016491">
    <property type="term" value="F:oxidoreductase activity"/>
    <property type="evidence" value="ECO:0007669"/>
    <property type="project" value="UniProtKB-KW"/>
</dbReference>
<dbReference type="InterPro" id="IPR023985">
    <property type="entry name" value="SDR_subfam_1"/>
</dbReference>
<comment type="similarity">
    <text evidence="1 4">Belongs to the short-chain dehydrogenases/reductases (SDR) family.</text>
</comment>
<dbReference type="PANTHER" id="PTHR24321">
    <property type="entry name" value="DEHYDROGENASES, SHORT CHAIN"/>
    <property type="match status" value="1"/>
</dbReference>
<proteinExistence type="inferred from homology"/>
<dbReference type="EC" id="1.1.99.-" evidence="6"/>
<dbReference type="EMBL" id="WMBA01000001">
    <property type="protein sequence ID" value="MTD52474.1"/>
    <property type="molecule type" value="Genomic_DNA"/>
</dbReference>
<dbReference type="InterPro" id="IPR002347">
    <property type="entry name" value="SDR_fam"/>
</dbReference>
<dbReference type="NCBIfam" id="TIGR03971">
    <property type="entry name" value="SDR_subfam_1"/>
    <property type="match status" value="1"/>
</dbReference>
<dbReference type="InterPro" id="IPR057326">
    <property type="entry name" value="KR_dom"/>
</dbReference>
<evidence type="ECO:0000256" key="1">
    <source>
        <dbReference type="ARBA" id="ARBA00006484"/>
    </source>
</evidence>
<dbReference type="Gene3D" id="3.40.50.720">
    <property type="entry name" value="NAD(P)-binding Rossmann-like Domain"/>
    <property type="match status" value="1"/>
</dbReference>
<dbReference type="CDD" id="cd05233">
    <property type="entry name" value="SDR_c"/>
    <property type="match status" value="1"/>
</dbReference>
<evidence type="ECO:0000256" key="3">
    <source>
        <dbReference type="ARBA" id="ARBA00023027"/>
    </source>
</evidence>
<dbReference type="PANTHER" id="PTHR24321:SF8">
    <property type="entry name" value="ESTRADIOL 17-BETA-DEHYDROGENASE 8-RELATED"/>
    <property type="match status" value="1"/>
</dbReference>
<evidence type="ECO:0000259" key="5">
    <source>
        <dbReference type="SMART" id="SM00822"/>
    </source>
</evidence>
<name>A0A6N7YZG8_9PSEU</name>
<sequence>MGLLDGAVVLITGGARGQGREHAVTSAREGADVIILDIGEPIDSVPYPLASPEDLKETARAVEAHGRRALAIQADVRSQEEMNAAVARGITEFGHIDSVIANAGVWSTGPFWELDEQTWADMMDINLTGVWKTAKAVGRHMIDRQAGSIVVIASVNGLEAGAHHAHYTAAKHGLIGLMKTMAVELAPHGVRCNAICPGVIDTDMIRNQYQFDRVAGHPGGTAEEWYEGGYRYGVLKGRSFLPPSSIADTALYLNSGLAAHVTGVAIPVEAGHLLLPGYNHNPVRN</sequence>
<protein>
    <submittedName>
        <fullName evidence="6">Mycofactocin-coupled SDR family oxidoreductase</fullName>
        <ecNumber evidence="6">1.1.99.-</ecNumber>
    </submittedName>
</protein>
<organism evidence="6 7">
    <name type="scientific">Amycolatopsis pithecellobii</name>
    <dbReference type="NCBI Taxonomy" id="664692"/>
    <lineage>
        <taxon>Bacteria</taxon>
        <taxon>Bacillati</taxon>
        <taxon>Actinomycetota</taxon>
        <taxon>Actinomycetes</taxon>
        <taxon>Pseudonocardiales</taxon>
        <taxon>Pseudonocardiaceae</taxon>
        <taxon>Amycolatopsis</taxon>
    </lineage>
</organism>
<evidence type="ECO:0000313" key="6">
    <source>
        <dbReference type="EMBL" id="MTD52474.1"/>
    </source>
</evidence>
<keyword evidence="2 6" id="KW-0560">Oxidoreductase</keyword>
<dbReference type="Proteomes" id="UP000440096">
    <property type="component" value="Unassembled WGS sequence"/>
</dbReference>
<dbReference type="SUPFAM" id="SSF51735">
    <property type="entry name" value="NAD(P)-binding Rossmann-fold domains"/>
    <property type="match status" value="1"/>
</dbReference>